<reference evidence="4" key="1">
    <citation type="submission" date="2021-01" db="EMBL/GenBank/DDBJ databases">
        <title>Genome seq and assembly of Tabrizicola sp. KVB23.</title>
        <authorList>
            <person name="Chhetri G."/>
        </authorList>
    </citation>
    <scope>NUCLEOTIDE SEQUENCE</scope>
    <source>
        <strain evidence="4">KVB23</strain>
    </source>
</reference>
<dbReference type="EMBL" id="JAESVP010000013">
    <property type="protein sequence ID" value="MBL4930001.1"/>
    <property type="molecule type" value="Genomic_DNA"/>
</dbReference>
<protein>
    <submittedName>
        <fullName evidence="4">NAD(P)-binding domain-containing protein</fullName>
    </submittedName>
</protein>
<dbReference type="GO" id="GO:0004735">
    <property type="term" value="F:pyrroline-5-carboxylate reductase activity"/>
    <property type="evidence" value="ECO:0007669"/>
    <property type="project" value="TreeGrafter"/>
</dbReference>
<evidence type="ECO:0000256" key="1">
    <source>
        <dbReference type="ARBA" id="ARBA00005525"/>
    </source>
</evidence>
<proteinExistence type="inferred from homology"/>
<dbReference type="Pfam" id="PF03807">
    <property type="entry name" value="F420_oxidored"/>
    <property type="match status" value="1"/>
</dbReference>
<dbReference type="AlphaFoldDB" id="A0A8J7SWT3"/>
<feature type="domain" description="Pyrroline-5-carboxylate reductase catalytic N-terminal" evidence="2">
    <location>
        <begin position="4"/>
        <end position="92"/>
    </location>
</feature>
<dbReference type="Gene3D" id="1.10.3730.10">
    <property type="entry name" value="ProC C-terminal domain-like"/>
    <property type="match status" value="1"/>
</dbReference>
<comment type="caution">
    <text evidence="4">The sequence shown here is derived from an EMBL/GenBank/DDBJ whole genome shotgun (WGS) entry which is preliminary data.</text>
</comment>
<dbReference type="Pfam" id="PF14748">
    <property type="entry name" value="P5CR_dimer"/>
    <property type="match status" value="1"/>
</dbReference>
<dbReference type="Proteomes" id="UP000619033">
    <property type="component" value="Unassembled WGS sequence"/>
</dbReference>
<dbReference type="SUPFAM" id="SSF51735">
    <property type="entry name" value="NAD(P)-binding Rossmann-fold domains"/>
    <property type="match status" value="1"/>
</dbReference>
<dbReference type="PANTHER" id="PTHR11645">
    <property type="entry name" value="PYRROLINE-5-CARBOXYLATE REDUCTASE"/>
    <property type="match status" value="1"/>
</dbReference>
<dbReference type="InterPro" id="IPR036291">
    <property type="entry name" value="NAD(P)-bd_dom_sf"/>
</dbReference>
<dbReference type="PANTHER" id="PTHR11645:SF13">
    <property type="entry name" value="PYRROLINE-5-CARBOXYLATE REDUCTASE CATALYTIC N-TERMINAL DOMAIN-CONTAINING PROTEIN"/>
    <property type="match status" value="1"/>
</dbReference>
<dbReference type="Gene3D" id="3.40.50.720">
    <property type="entry name" value="NAD(P)-binding Rossmann-like Domain"/>
    <property type="match status" value="1"/>
</dbReference>
<sequence length="251" mass="26493">MILIGILGTGHLAEMMVRGLQGTDYRFVLSPRGPETAARLSRQYGCEIAASNQDVVDRCEGVFVALPAAQGMAELSRLHFRPGQPVLSAMAGNHAQVLAAAIGPATGDMAMMPGYANALRVGPSILYPGTAFWRAFLGQVGPVHVLEKEDQFVIAASFGAFSGASFAWMKAIIDWFTAQGLPSDLALSLVAGTLRGNAEVLLREGRSMESIRESVATPGGITELLLGKLGEAEGLQAWARGLDAVARRLKG</sequence>
<organism evidence="4 5">
    <name type="scientific">Fuscibacter oryzae</name>
    <dbReference type="NCBI Taxonomy" id="2803939"/>
    <lineage>
        <taxon>Bacteria</taxon>
        <taxon>Pseudomonadati</taxon>
        <taxon>Pseudomonadota</taxon>
        <taxon>Alphaproteobacteria</taxon>
        <taxon>Rhodobacterales</taxon>
        <taxon>Paracoccaceae</taxon>
        <taxon>Fuscibacter</taxon>
    </lineage>
</organism>
<feature type="domain" description="Pyrroline-5-carboxylate reductase dimerisation" evidence="3">
    <location>
        <begin position="162"/>
        <end position="249"/>
    </location>
</feature>
<dbReference type="InterPro" id="IPR028939">
    <property type="entry name" value="P5C_Rdtase_cat_N"/>
</dbReference>
<dbReference type="RefSeq" id="WP_202662572.1">
    <property type="nucleotide sequence ID" value="NZ_JAESVP010000013.1"/>
</dbReference>
<dbReference type="InterPro" id="IPR008927">
    <property type="entry name" value="6-PGluconate_DH-like_C_sf"/>
</dbReference>
<dbReference type="GO" id="GO:0055129">
    <property type="term" value="P:L-proline biosynthetic process"/>
    <property type="evidence" value="ECO:0007669"/>
    <property type="project" value="TreeGrafter"/>
</dbReference>
<comment type="similarity">
    <text evidence="1">Belongs to the pyrroline-5-carboxylate reductase family.</text>
</comment>
<keyword evidence="5" id="KW-1185">Reference proteome</keyword>
<evidence type="ECO:0000259" key="2">
    <source>
        <dbReference type="Pfam" id="PF03807"/>
    </source>
</evidence>
<dbReference type="SUPFAM" id="SSF48179">
    <property type="entry name" value="6-phosphogluconate dehydrogenase C-terminal domain-like"/>
    <property type="match status" value="1"/>
</dbReference>
<dbReference type="InterPro" id="IPR029036">
    <property type="entry name" value="P5CR_dimer"/>
</dbReference>
<accession>A0A8J7SWT3</accession>
<evidence type="ECO:0000259" key="3">
    <source>
        <dbReference type="Pfam" id="PF14748"/>
    </source>
</evidence>
<evidence type="ECO:0000313" key="4">
    <source>
        <dbReference type="EMBL" id="MBL4930001.1"/>
    </source>
</evidence>
<name>A0A8J7SWT3_9RHOB</name>
<evidence type="ECO:0000313" key="5">
    <source>
        <dbReference type="Proteomes" id="UP000619033"/>
    </source>
</evidence>
<gene>
    <name evidence="4" type="ORF">JI744_18030</name>
</gene>